<accession>A0ABQ2Y1K2</accession>
<comment type="caution">
    <text evidence="1">The sequence shown here is derived from an EMBL/GenBank/DDBJ whole genome shotgun (WGS) entry which is preliminary data.</text>
</comment>
<proteinExistence type="predicted"/>
<dbReference type="EMBL" id="BMYU01000007">
    <property type="protein sequence ID" value="GGX47996.1"/>
    <property type="molecule type" value="Genomic_DNA"/>
</dbReference>
<name>A0ABQ2Y1K2_9BURK</name>
<evidence type="ECO:0000313" key="2">
    <source>
        <dbReference type="Proteomes" id="UP000653343"/>
    </source>
</evidence>
<dbReference type="Proteomes" id="UP000653343">
    <property type="component" value="Unassembled WGS sequence"/>
</dbReference>
<organism evidence="1 2">
    <name type="scientific">Undibacterium squillarum</name>
    <dbReference type="NCBI Taxonomy" id="1131567"/>
    <lineage>
        <taxon>Bacteria</taxon>
        <taxon>Pseudomonadati</taxon>
        <taxon>Pseudomonadota</taxon>
        <taxon>Betaproteobacteria</taxon>
        <taxon>Burkholderiales</taxon>
        <taxon>Oxalobacteraceae</taxon>
        <taxon>Undibacterium</taxon>
    </lineage>
</organism>
<protein>
    <submittedName>
        <fullName evidence="1">Uncharacterized protein</fullName>
    </submittedName>
</protein>
<evidence type="ECO:0000313" key="1">
    <source>
        <dbReference type="EMBL" id="GGX47996.1"/>
    </source>
</evidence>
<reference evidence="2" key="1">
    <citation type="journal article" date="2019" name="Int. J. Syst. Evol. Microbiol.">
        <title>The Global Catalogue of Microorganisms (GCM) 10K type strain sequencing project: providing services to taxonomists for standard genome sequencing and annotation.</title>
        <authorList>
            <consortium name="The Broad Institute Genomics Platform"/>
            <consortium name="The Broad Institute Genome Sequencing Center for Infectious Disease"/>
            <person name="Wu L."/>
            <person name="Ma J."/>
        </authorList>
    </citation>
    <scope>NUCLEOTIDE SEQUENCE [LARGE SCALE GENOMIC DNA]</scope>
    <source>
        <strain evidence="2">KCTC 23917</strain>
    </source>
</reference>
<gene>
    <name evidence="1" type="ORF">GCM10010946_28140</name>
</gene>
<sequence>MQRKAPADACRSSVNNGKLKACPNSQSGMDTLIIDQAMAFVRRLKDKNHDEVPEWQDYQELVKAHLPNPFNLRFKMPQEYYYAWLRGKGLNHQECLIRMGLISDTEPGESGRKPFWKFWV</sequence>
<keyword evidence="2" id="KW-1185">Reference proteome</keyword>